<dbReference type="Proteomes" id="UP000284403">
    <property type="component" value="Unassembled WGS sequence"/>
</dbReference>
<dbReference type="GeneID" id="40319364"/>
<feature type="transmembrane region" description="Helical" evidence="1">
    <location>
        <begin position="104"/>
        <end position="125"/>
    </location>
</feature>
<protein>
    <recommendedName>
        <fullName evidence="4">Transmembrane protein</fullName>
    </recommendedName>
</protein>
<feature type="transmembrane region" description="Helical" evidence="1">
    <location>
        <begin position="20"/>
        <end position="38"/>
    </location>
</feature>
<proteinExistence type="predicted"/>
<keyword evidence="3" id="KW-1185">Reference proteome</keyword>
<evidence type="ECO:0008006" key="4">
    <source>
        <dbReference type="Google" id="ProtNLM"/>
    </source>
</evidence>
<evidence type="ECO:0000313" key="2">
    <source>
        <dbReference type="EMBL" id="RNF14859.1"/>
    </source>
</evidence>
<evidence type="ECO:0000313" key="3">
    <source>
        <dbReference type="Proteomes" id="UP000284403"/>
    </source>
</evidence>
<dbReference type="EMBL" id="MKKU01000347">
    <property type="protein sequence ID" value="RNF14859.1"/>
    <property type="molecule type" value="Genomic_DNA"/>
</dbReference>
<keyword evidence="1" id="KW-0812">Transmembrane</keyword>
<reference evidence="2 3" key="1">
    <citation type="journal article" date="2018" name="BMC Genomics">
        <title>Genomic comparison of Trypanosoma conorhini and Trypanosoma rangeli to Trypanosoma cruzi strains of high and low virulence.</title>
        <authorList>
            <person name="Bradwell K.R."/>
            <person name="Koparde V.N."/>
            <person name="Matveyev A.V."/>
            <person name="Serrano M.G."/>
            <person name="Alves J.M."/>
            <person name="Parikh H."/>
            <person name="Huang B."/>
            <person name="Lee V."/>
            <person name="Espinosa-Alvarez O."/>
            <person name="Ortiz P.A."/>
            <person name="Costa-Martins A.G."/>
            <person name="Teixeira M.M."/>
            <person name="Buck G.A."/>
        </authorList>
    </citation>
    <scope>NUCLEOTIDE SEQUENCE [LARGE SCALE GENOMIC DNA]</scope>
    <source>
        <strain evidence="2 3">025E</strain>
    </source>
</reference>
<dbReference type="AlphaFoldDB" id="A0A3R7LI10"/>
<sequence>MARALTAYTVVLGLFELPTILMLLCGGGGGLAEVTPWFDSAAPFERHSYACMYAGVLALLATSRFLAAYLPRHRLIQVHNALVHALELGLFLLLWSLRRSPASAVCYALAAVMAANCVLFGMQAFKALTPANVVSLREKKNN</sequence>
<feature type="transmembrane region" description="Helical" evidence="1">
    <location>
        <begin position="76"/>
        <end position="97"/>
    </location>
</feature>
<comment type="caution">
    <text evidence="2">The sequence shown here is derived from an EMBL/GenBank/DDBJ whole genome shotgun (WGS) entry which is preliminary data.</text>
</comment>
<keyword evidence="1" id="KW-1133">Transmembrane helix</keyword>
<name>A0A3R7LI10_9TRYP</name>
<evidence type="ECO:0000256" key="1">
    <source>
        <dbReference type="SAM" id="Phobius"/>
    </source>
</evidence>
<gene>
    <name evidence="2" type="ORF">Tco025E_05753</name>
</gene>
<keyword evidence="1" id="KW-0472">Membrane</keyword>
<accession>A0A3R7LI10</accession>
<organism evidence="2 3">
    <name type="scientific">Trypanosoma conorhini</name>
    <dbReference type="NCBI Taxonomy" id="83891"/>
    <lineage>
        <taxon>Eukaryota</taxon>
        <taxon>Discoba</taxon>
        <taxon>Euglenozoa</taxon>
        <taxon>Kinetoplastea</taxon>
        <taxon>Metakinetoplastina</taxon>
        <taxon>Trypanosomatida</taxon>
        <taxon>Trypanosomatidae</taxon>
        <taxon>Trypanosoma</taxon>
    </lineage>
</organism>
<feature type="transmembrane region" description="Helical" evidence="1">
    <location>
        <begin position="50"/>
        <end position="70"/>
    </location>
</feature>
<dbReference type="OrthoDB" id="245488at2759"/>
<dbReference type="RefSeq" id="XP_029227292.1">
    <property type="nucleotide sequence ID" value="XM_029372645.1"/>
</dbReference>